<sequence>MKRLHTRSIAALLCLGAAISVYASPPSAAVPSGFVESAGIRTKMAESCLSADPSSVLGLKDELCMESGVHPFSFSVSQSADRSTLEVSFSPLYASGRQGTWILERDLRSGEPLGIVVYPVPDPEVKVIIAPGAAGRTENDSISRLTLEIHGLPLVRDIPVGIPFSSVFTRPFEHIVSLTASAVPWHLLRPVGADYRDMASAVETLRERLPSLVYLDDGAFDHDGNPVFIASGEPQTPADILKALPEGSLPGALEGGVNCSGFAKWVVDGAIKPITGSNTRIDALKGETSSPKTHFTEPFRDSRDLYFGLNWTRHLASAAVSARLRRTKLPSNSGVDVTVEPFSASSGYQEAVGYKVSELMPYLYYLAASEGGHFYLGAISRERGEPLLRQYHHIALFFPWFDDAGAFHVAVFESALETPPEKFVSANSDAWVHLVRVRVPQTGYFWP</sequence>
<evidence type="ECO:0000313" key="2">
    <source>
        <dbReference type="EMBL" id="MCD1655407.1"/>
    </source>
</evidence>
<accession>A0AAE3JIN3</accession>
<organism evidence="2 3">
    <name type="scientific">Teretinema zuelzerae</name>
    <dbReference type="NCBI Taxonomy" id="156"/>
    <lineage>
        <taxon>Bacteria</taxon>
        <taxon>Pseudomonadati</taxon>
        <taxon>Spirochaetota</taxon>
        <taxon>Spirochaetia</taxon>
        <taxon>Spirochaetales</taxon>
        <taxon>Treponemataceae</taxon>
        <taxon>Teretinema</taxon>
    </lineage>
</organism>
<dbReference type="EMBL" id="JAINWA010000003">
    <property type="protein sequence ID" value="MCD1655407.1"/>
    <property type="molecule type" value="Genomic_DNA"/>
</dbReference>
<evidence type="ECO:0000313" key="3">
    <source>
        <dbReference type="Proteomes" id="UP001198163"/>
    </source>
</evidence>
<dbReference type="AlphaFoldDB" id="A0AAE3JIN3"/>
<comment type="caution">
    <text evidence="2">The sequence shown here is derived from an EMBL/GenBank/DDBJ whole genome shotgun (WGS) entry which is preliminary data.</text>
</comment>
<dbReference type="Proteomes" id="UP001198163">
    <property type="component" value="Unassembled WGS sequence"/>
</dbReference>
<keyword evidence="1" id="KW-0732">Signal</keyword>
<keyword evidence="3" id="KW-1185">Reference proteome</keyword>
<reference evidence="2" key="1">
    <citation type="submission" date="2021-08" db="EMBL/GenBank/DDBJ databases">
        <title>Comparative analyses of Brucepasteria parasyntrophica and Teretinema zuelzerae.</title>
        <authorList>
            <person name="Song Y."/>
            <person name="Brune A."/>
        </authorList>
    </citation>
    <scope>NUCLEOTIDE SEQUENCE</scope>
    <source>
        <strain evidence="2">DSM 1903</strain>
    </source>
</reference>
<dbReference type="RefSeq" id="WP_230756538.1">
    <property type="nucleotide sequence ID" value="NZ_JAINWA010000003.1"/>
</dbReference>
<feature type="signal peptide" evidence="1">
    <location>
        <begin position="1"/>
        <end position="23"/>
    </location>
</feature>
<evidence type="ECO:0000256" key="1">
    <source>
        <dbReference type="SAM" id="SignalP"/>
    </source>
</evidence>
<gene>
    <name evidence="2" type="ORF">K7J14_11945</name>
</gene>
<feature type="chain" id="PRO_5042261871" evidence="1">
    <location>
        <begin position="24"/>
        <end position="447"/>
    </location>
</feature>
<proteinExistence type="predicted"/>
<protein>
    <submittedName>
        <fullName evidence="2">Uncharacterized protein</fullName>
    </submittedName>
</protein>
<name>A0AAE3JIN3_9SPIR</name>